<keyword evidence="8" id="KW-1185">Reference proteome</keyword>
<gene>
    <name evidence="7" type="ORF">GCM10009823_12780</name>
</gene>
<evidence type="ECO:0000256" key="4">
    <source>
        <dbReference type="RuleBase" id="RU003719"/>
    </source>
</evidence>
<evidence type="ECO:0000259" key="6">
    <source>
        <dbReference type="Pfam" id="PF02826"/>
    </source>
</evidence>
<keyword evidence="2 4" id="KW-0560">Oxidoreductase</keyword>
<comment type="similarity">
    <text evidence="1 4">Belongs to the D-isomer specific 2-hydroxyacid dehydrogenase family.</text>
</comment>
<name>A0ABN2WJW1_9MICO</name>
<dbReference type="RefSeq" id="WP_344336360.1">
    <property type="nucleotide sequence ID" value="NZ_BAAAPZ010000004.1"/>
</dbReference>
<feature type="domain" description="D-isomer specific 2-hydroxyacid dehydrogenase NAD-binding" evidence="6">
    <location>
        <begin position="111"/>
        <end position="290"/>
    </location>
</feature>
<evidence type="ECO:0000256" key="1">
    <source>
        <dbReference type="ARBA" id="ARBA00005854"/>
    </source>
</evidence>
<dbReference type="InterPro" id="IPR036291">
    <property type="entry name" value="NAD(P)-bd_dom_sf"/>
</dbReference>
<dbReference type="InterPro" id="IPR029753">
    <property type="entry name" value="D-isomer_DH_CS"/>
</dbReference>
<evidence type="ECO:0000256" key="2">
    <source>
        <dbReference type="ARBA" id="ARBA00023002"/>
    </source>
</evidence>
<dbReference type="Pfam" id="PF00389">
    <property type="entry name" value="2-Hacid_dh"/>
    <property type="match status" value="1"/>
</dbReference>
<protein>
    <submittedName>
        <fullName evidence="7">C-terminal binding protein</fullName>
    </submittedName>
</protein>
<dbReference type="SUPFAM" id="SSF52283">
    <property type="entry name" value="Formate/glycerate dehydrogenase catalytic domain-like"/>
    <property type="match status" value="1"/>
</dbReference>
<dbReference type="InterPro" id="IPR006140">
    <property type="entry name" value="D-isomer_DH_NAD-bd"/>
</dbReference>
<comment type="caution">
    <text evidence="7">The sequence shown here is derived from an EMBL/GenBank/DDBJ whole genome shotgun (WGS) entry which is preliminary data.</text>
</comment>
<dbReference type="Gene3D" id="3.40.50.720">
    <property type="entry name" value="NAD(P)-binding Rossmann-like Domain"/>
    <property type="match status" value="2"/>
</dbReference>
<proteinExistence type="inferred from homology"/>
<evidence type="ECO:0000313" key="8">
    <source>
        <dbReference type="Proteomes" id="UP001500984"/>
    </source>
</evidence>
<dbReference type="Proteomes" id="UP001500984">
    <property type="component" value="Unassembled WGS sequence"/>
</dbReference>
<dbReference type="PANTHER" id="PTHR43761:SF1">
    <property type="entry name" value="D-ISOMER SPECIFIC 2-HYDROXYACID DEHYDROGENASE CATALYTIC DOMAIN-CONTAINING PROTEIN-RELATED"/>
    <property type="match status" value="1"/>
</dbReference>
<feature type="domain" description="D-isomer specific 2-hydroxyacid dehydrogenase catalytic" evidence="5">
    <location>
        <begin position="17"/>
        <end position="318"/>
    </location>
</feature>
<dbReference type="EMBL" id="BAAAPZ010000004">
    <property type="protein sequence ID" value="GAA2094037.1"/>
    <property type="molecule type" value="Genomic_DNA"/>
</dbReference>
<keyword evidence="3" id="KW-0520">NAD</keyword>
<dbReference type="PROSITE" id="PS00670">
    <property type="entry name" value="D_2_HYDROXYACID_DH_2"/>
    <property type="match status" value="1"/>
</dbReference>
<evidence type="ECO:0000313" key="7">
    <source>
        <dbReference type="EMBL" id="GAA2094037.1"/>
    </source>
</evidence>
<dbReference type="InterPro" id="IPR050418">
    <property type="entry name" value="D-iso_2-hydroxyacid_DH_PdxB"/>
</dbReference>
<reference evidence="7 8" key="1">
    <citation type="journal article" date="2019" name="Int. J. Syst. Evol. Microbiol.">
        <title>The Global Catalogue of Microorganisms (GCM) 10K type strain sequencing project: providing services to taxonomists for standard genome sequencing and annotation.</title>
        <authorList>
            <consortium name="The Broad Institute Genomics Platform"/>
            <consortium name="The Broad Institute Genome Sequencing Center for Infectious Disease"/>
            <person name="Wu L."/>
            <person name="Ma J."/>
        </authorList>
    </citation>
    <scope>NUCLEOTIDE SEQUENCE [LARGE SCALE GENOMIC DNA]</scope>
    <source>
        <strain evidence="7 8">JCM 15900</strain>
    </source>
</reference>
<dbReference type="PANTHER" id="PTHR43761">
    <property type="entry name" value="D-ISOMER SPECIFIC 2-HYDROXYACID DEHYDROGENASE FAMILY PROTEIN (AFU_ORTHOLOGUE AFUA_1G13630)"/>
    <property type="match status" value="1"/>
</dbReference>
<evidence type="ECO:0000256" key="3">
    <source>
        <dbReference type="ARBA" id="ARBA00023027"/>
    </source>
</evidence>
<sequence length="323" mass="34272">MRARRVVITDQSFPGLAHEERAAARAGAELVVRSDVTAEAEVAELTAGADVVMLAYAEITDRVLAGLAEGATVIRYGIGYETIDVEAAARHGVRVCNVPDYGADTVADHTVMLALAVLRRVADYHARITASESGWVSATDLGPIAAVSDVTYGLVGTGQIGRKVAARVRAFGAEVIAYDPYADAEAVAAEGITLTDFDTLLECADIVSVHAPLTPETRHLIDARAMAAMKDSAILVNTARGALVDTRAAAEAVSAGRLGGLGLDVLESEPLEEGHPLRTAPRTLLTPHAAFYSERSLTNLQRFAAEEMERALRGESLRCQLRR</sequence>
<organism evidence="7 8">
    <name type="scientific">Brevibacterium salitolerans</name>
    <dbReference type="NCBI Taxonomy" id="1403566"/>
    <lineage>
        <taxon>Bacteria</taxon>
        <taxon>Bacillati</taxon>
        <taxon>Actinomycetota</taxon>
        <taxon>Actinomycetes</taxon>
        <taxon>Micrococcales</taxon>
        <taxon>Brevibacteriaceae</taxon>
        <taxon>Brevibacterium</taxon>
    </lineage>
</organism>
<dbReference type="InterPro" id="IPR043322">
    <property type="entry name" value="CtBP"/>
</dbReference>
<dbReference type="PROSITE" id="PS00671">
    <property type="entry name" value="D_2_HYDROXYACID_DH_3"/>
    <property type="match status" value="1"/>
</dbReference>
<dbReference type="SUPFAM" id="SSF51735">
    <property type="entry name" value="NAD(P)-binding Rossmann-fold domains"/>
    <property type="match status" value="1"/>
</dbReference>
<dbReference type="CDD" id="cd05299">
    <property type="entry name" value="CtBP_dh"/>
    <property type="match status" value="1"/>
</dbReference>
<dbReference type="Pfam" id="PF02826">
    <property type="entry name" value="2-Hacid_dh_C"/>
    <property type="match status" value="1"/>
</dbReference>
<evidence type="ECO:0000259" key="5">
    <source>
        <dbReference type="Pfam" id="PF00389"/>
    </source>
</evidence>
<dbReference type="InterPro" id="IPR006139">
    <property type="entry name" value="D-isomer_2_OHA_DH_cat_dom"/>
</dbReference>
<accession>A0ABN2WJW1</accession>